<proteinExistence type="predicted"/>
<feature type="compositionally biased region" description="Polar residues" evidence="1">
    <location>
        <begin position="1"/>
        <end position="26"/>
    </location>
</feature>
<feature type="compositionally biased region" description="Basic and acidic residues" evidence="1">
    <location>
        <begin position="73"/>
        <end position="92"/>
    </location>
</feature>
<protein>
    <submittedName>
        <fullName evidence="2">Uncharacterized protein</fullName>
    </submittedName>
</protein>
<gene>
    <name evidence="2" type="ORF">TMI583_LOCUS39869</name>
</gene>
<dbReference type="AlphaFoldDB" id="A0A8S2U777"/>
<comment type="caution">
    <text evidence="2">The sequence shown here is derived from an EMBL/GenBank/DDBJ whole genome shotgun (WGS) entry which is preliminary data.</text>
</comment>
<organism evidence="2 3">
    <name type="scientific">Didymodactylos carnosus</name>
    <dbReference type="NCBI Taxonomy" id="1234261"/>
    <lineage>
        <taxon>Eukaryota</taxon>
        <taxon>Metazoa</taxon>
        <taxon>Spiralia</taxon>
        <taxon>Gnathifera</taxon>
        <taxon>Rotifera</taxon>
        <taxon>Eurotatoria</taxon>
        <taxon>Bdelloidea</taxon>
        <taxon>Philodinida</taxon>
        <taxon>Philodinidae</taxon>
        <taxon>Didymodactylos</taxon>
    </lineage>
</organism>
<dbReference type="EMBL" id="CAJOBA010060837">
    <property type="protein sequence ID" value="CAF4326868.1"/>
    <property type="molecule type" value="Genomic_DNA"/>
</dbReference>
<accession>A0A8S2U777</accession>
<reference evidence="2" key="1">
    <citation type="submission" date="2021-02" db="EMBL/GenBank/DDBJ databases">
        <authorList>
            <person name="Nowell W R."/>
        </authorList>
    </citation>
    <scope>NUCLEOTIDE SEQUENCE</scope>
</reference>
<evidence type="ECO:0000256" key="1">
    <source>
        <dbReference type="SAM" id="MobiDB-lite"/>
    </source>
</evidence>
<name>A0A8S2U777_9BILA</name>
<evidence type="ECO:0000313" key="3">
    <source>
        <dbReference type="Proteomes" id="UP000682733"/>
    </source>
</evidence>
<feature type="region of interest" description="Disordered" evidence="1">
    <location>
        <begin position="1"/>
        <end position="109"/>
    </location>
</feature>
<dbReference type="Proteomes" id="UP000682733">
    <property type="component" value="Unassembled WGS sequence"/>
</dbReference>
<evidence type="ECO:0000313" key="2">
    <source>
        <dbReference type="EMBL" id="CAF4326868.1"/>
    </source>
</evidence>
<sequence length="130" mass="13837">MKTSGVGSSESDDSTVVATSGILTETSGGGCSASGSGEFLRFKWGQPVGSERGGRGRRQGSRGGVQGVSSAQQHREGGINEQHQGRGREGRVTGRGRQRTRRGVKDKNYPNALKTFMINLILTQEMLKKA</sequence>